<evidence type="ECO:0000313" key="2">
    <source>
        <dbReference type="RefSeq" id="XP_045149141.1"/>
    </source>
</evidence>
<dbReference type="Proteomes" id="UP000694863">
    <property type="component" value="Unplaced"/>
</dbReference>
<dbReference type="RefSeq" id="XP_045149141.1">
    <property type="nucleotide sequence ID" value="XM_045293206.1"/>
</dbReference>
<name>A0AC55DBM5_ECHTE</name>
<sequence length="165" mass="19006">MAELVQEAVDSMVQSLERENIWKMQGAMFRRSASCCEDSLASMQQVHQCIQCCHALLAQAQALVTSELKRFQDRLARCTVHCNDKVKDSMDAASKELQVKQQLESCDHRHLIPSRTKKMTEFSLPSQNKYLCQWPLGIRAGIFIKKKKGNLGLLSEFYERKKKKR</sequence>
<keyword evidence="1" id="KW-1185">Reference proteome</keyword>
<proteinExistence type="predicted"/>
<accession>A0AC55DBM5</accession>
<protein>
    <submittedName>
        <fullName evidence="2">Protein FAM136A-like</fullName>
    </submittedName>
</protein>
<reference evidence="2" key="1">
    <citation type="submission" date="2025-08" db="UniProtKB">
        <authorList>
            <consortium name="RefSeq"/>
        </authorList>
    </citation>
    <scope>IDENTIFICATION</scope>
</reference>
<organism evidence="1 2">
    <name type="scientific">Echinops telfairi</name>
    <name type="common">Lesser hedgehog tenrec</name>
    <dbReference type="NCBI Taxonomy" id="9371"/>
    <lineage>
        <taxon>Eukaryota</taxon>
        <taxon>Metazoa</taxon>
        <taxon>Chordata</taxon>
        <taxon>Craniata</taxon>
        <taxon>Vertebrata</taxon>
        <taxon>Euteleostomi</taxon>
        <taxon>Mammalia</taxon>
        <taxon>Eutheria</taxon>
        <taxon>Afrotheria</taxon>
        <taxon>Tenrecidae</taxon>
        <taxon>Tenrecinae</taxon>
        <taxon>Echinops</taxon>
    </lineage>
</organism>
<evidence type="ECO:0000313" key="1">
    <source>
        <dbReference type="Proteomes" id="UP000694863"/>
    </source>
</evidence>
<gene>
    <name evidence="2" type="primary">LOC101645891</name>
</gene>